<dbReference type="EMBL" id="JACCJC010000007">
    <property type="protein sequence ID" value="KAF6238985.1"/>
    <property type="molecule type" value="Genomic_DNA"/>
</dbReference>
<sequence>MSSPKTQRTKTPQLIITSLPPSSLPPEDYTYRVPTTPVSVKFYHYGDSLRDAIATQEVLYAAFQDAASHPPELDIAATKLQYSRKYVNTVDVVLLPESAMKWEMWRFAVLGLGAFMQWWDNVWLSFDVEVVGVVGRVGTGYVFKNFEGN</sequence>
<dbReference type="Proteomes" id="UP000578531">
    <property type="component" value="Unassembled WGS sequence"/>
</dbReference>
<comment type="caution">
    <text evidence="1">The sequence shown here is derived from an EMBL/GenBank/DDBJ whole genome shotgun (WGS) entry which is preliminary data.</text>
</comment>
<accession>A0A8H6G205</accession>
<dbReference type="GeneID" id="59284528"/>
<protein>
    <submittedName>
        <fullName evidence="1">Uncharacterized protein</fullName>
    </submittedName>
</protein>
<evidence type="ECO:0000313" key="1">
    <source>
        <dbReference type="EMBL" id="KAF6238985.1"/>
    </source>
</evidence>
<name>A0A8H6G205_9LECA</name>
<organism evidence="1 2">
    <name type="scientific">Letharia columbiana</name>
    <dbReference type="NCBI Taxonomy" id="112416"/>
    <lineage>
        <taxon>Eukaryota</taxon>
        <taxon>Fungi</taxon>
        <taxon>Dikarya</taxon>
        <taxon>Ascomycota</taxon>
        <taxon>Pezizomycotina</taxon>
        <taxon>Lecanoromycetes</taxon>
        <taxon>OSLEUM clade</taxon>
        <taxon>Lecanoromycetidae</taxon>
        <taxon>Lecanorales</taxon>
        <taxon>Lecanorineae</taxon>
        <taxon>Parmeliaceae</taxon>
        <taxon>Letharia</taxon>
    </lineage>
</organism>
<dbReference type="AlphaFoldDB" id="A0A8H6G205"/>
<gene>
    <name evidence="1" type="ORF">HO173_002857</name>
</gene>
<proteinExistence type="predicted"/>
<reference evidence="1 2" key="1">
    <citation type="journal article" date="2020" name="Genomics">
        <title>Complete, high-quality genomes from long-read metagenomic sequencing of two wolf lichen thalli reveals enigmatic genome architecture.</title>
        <authorList>
            <person name="McKenzie S.K."/>
            <person name="Walston R.F."/>
            <person name="Allen J.L."/>
        </authorList>
    </citation>
    <scope>NUCLEOTIDE SEQUENCE [LARGE SCALE GENOMIC DNA]</scope>
    <source>
        <strain evidence="1">WasteWater2</strain>
    </source>
</reference>
<evidence type="ECO:0000313" key="2">
    <source>
        <dbReference type="Proteomes" id="UP000578531"/>
    </source>
</evidence>
<dbReference type="RefSeq" id="XP_037168281.1">
    <property type="nucleotide sequence ID" value="XM_037304788.1"/>
</dbReference>
<keyword evidence="2" id="KW-1185">Reference proteome</keyword>